<dbReference type="Pfam" id="PF11854">
    <property type="entry name" value="MtrB_PioB"/>
    <property type="match status" value="1"/>
</dbReference>
<comment type="subcellular location">
    <subcellularLocation>
        <location evidence="1">Cell outer membrane</location>
    </subcellularLocation>
</comment>
<evidence type="ECO:0008006" key="7">
    <source>
        <dbReference type="Google" id="ProtNLM"/>
    </source>
</evidence>
<evidence type="ECO:0000256" key="2">
    <source>
        <dbReference type="ARBA" id="ARBA00023136"/>
    </source>
</evidence>
<dbReference type="InterPro" id="IPR036942">
    <property type="entry name" value="Beta-barrel_TonB_sf"/>
</dbReference>
<dbReference type="EMBL" id="JAASRM010000001">
    <property type="protein sequence ID" value="NIK87412.1"/>
    <property type="molecule type" value="Genomic_DNA"/>
</dbReference>
<dbReference type="Proteomes" id="UP000570514">
    <property type="component" value="Unassembled WGS sequence"/>
</dbReference>
<evidence type="ECO:0000313" key="5">
    <source>
        <dbReference type="EMBL" id="NIK87412.1"/>
    </source>
</evidence>
<feature type="chain" id="PRO_5032861765" description="MtrB/PioB family decaheme-associated outer membrane protein" evidence="4">
    <location>
        <begin position="25"/>
        <end position="807"/>
    </location>
</feature>
<dbReference type="GO" id="GO:0009279">
    <property type="term" value="C:cell outer membrane"/>
    <property type="evidence" value="ECO:0007669"/>
    <property type="project" value="UniProtKB-SubCell"/>
</dbReference>
<comment type="caution">
    <text evidence="5">The sequence shown here is derived from an EMBL/GenBank/DDBJ whole genome shotgun (WGS) entry which is preliminary data.</text>
</comment>
<keyword evidence="3" id="KW-0998">Cell outer membrane</keyword>
<organism evidence="5 6">
    <name type="scientific">Rhizomicrobium palustre</name>
    <dbReference type="NCBI Taxonomy" id="189966"/>
    <lineage>
        <taxon>Bacteria</taxon>
        <taxon>Pseudomonadati</taxon>
        <taxon>Pseudomonadota</taxon>
        <taxon>Alphaproteobacteria</taxon>
        <taxon>Micropepsales</taxon>
        <taxon>Micropepsaceae</taxon>
        <taxon>Rhizomicrobium</taxon>
    </lineage>
</organism>
<dbReference type="RefSeq" id="WP_167080992.1">
    <property type="nucleotide sequence ID" value="NZ_BAAADC010000001.1"/>
</dbReference>
<keyword evidence="2" id="KW-0472">Membrane</keyword>
<dbReference type="SUPFAM" id="SSF56935">
    <property type="entry name" value="Porins"/>
    <property type="match status" value="1"/>
</dbReference>
<proteinExistence type="predicted"/>
<dbReference type="Gene3D" id="2.40.170.20">
    <property type="entry name" value="TonB-dependent receptor, beta-barrel domain"/>
    <property type="match status" value="1"/>
</dbReference>
<accession>A0A846MWG2</accession>
<evidence type="ECO:0000256" key="1">
    <source>
        <dbReference type="ARBA" id="ARBA00004442"/>
    </source>
</evidence>
<gene>
    <name evidence="5" type="ORF">FHS83_000730</name>
</gene>
<evidence type="ECO:0000256" key="3">
    <source>
        <dbReference type="ARBA" id="ARBA00023237"/>
    </source>
</evidence>
<dbReference type="AlphaFoldDB" id="A0A846MWG2"/>
<protein>
    <recommendedName>
        <fullName evidence="7">MtrB/PioB family decaheme-associated outer membrane protein</fullName>
    </recommendedName>
</protein>
<reference evidence="5 6" key="1">
    <citation type="submission" date="2020-03" db="EMBL/GenBank/DDBJ databases">
        <title>Genomic Encyclopedia of Type Strains, Phase IV (KMG-IV): sequencing the most valuable type-strain genomes for metagenomic binning, comparative biology and taxonomic classification.</title>
        <authorList>
            <person name="Goeker M."/>
        </authorList>
    </citation>
    <scope>NUCLEOTIDE SEQUENCE [LARGE SCALE GENOMIC DNA]</scope>
    <source>
        <strain evidence="5 6">DSM 19867</strain>
    </source>
</reference>
<dbReference type="InterPro" id="IPR020016">
    <property type="entry name" value="Decahaem-assoc_OM_MtrB/PioB"/>
</dbReference>
<feature type="signal peptide" evidence="4">
    <location>
        <begin position="1"/>
        <end position="24"/>
    </location>
</feature>
<keyword evidence="6" id="KW-1185">Reference proteome</keyword>
<keyword evidence="4" id="KW-0732">Signal</keyword>
<evidence type="ECO:0000313" key="6">
    <source>
        <dbReference type="Proteomes" id="UP000570514"/>
    </source>
</evidence>
<sequence length="807" mass="87854">MKNKLTIAALALSTTALVAPAALAQDIPAELNKPIVINEITLGVQYQGGHNTGQYGRYNGLTTSGINVDLGFTQIRRPAWNSGDTYYYEFSGSNLTFQPGNKTAKGFRDGAYNSDTTIHFGPEADINLAFGRQGEWGVTASYSALTYTGNIISSLWTVNGDQGTLNNGLKPFGGASNVPLTKGTVLNTNFNPTTLTPYFNQVQTGTRRDKVELGGKLELDTWVLATNISHEHKQGSLEESIRQTWGGMAFTLPVDYDTDRFDISASYVDPDYQAVIQYSYSRFTDNMTGVRLPYAVSQTSLSATSGPYAQQSLYSTPPSNSAHYLTVMLSDKLAPKTRVVFNGRVGLELQDDTFAANSANPGLTPTMGNPTYNWFGNLNSSNQGTRGTSLDAQAYVYQANVTFSTELAEHLEGKINYSLDGRDVRVSEFKVWNSGNPDQNNNRADYVVPQNWVKQTGTAELSYLILPESSTRVTASYAFNNTNRTNAQVEHSETNSFDLNISSMLGKDILTRLSYGHSNRAGSMHYGTAWGNLETGAPEEEGTPSGAYYQAPMVSDSVTLRADYAPIGDLSGGVFIRYADNRFHYPEVEAVAIANPSNAGNWSLAGQGQGITNSTTVTMGPDINYRPTESLTLHGYYSYQRIYFDNRGNGACSESNAAATCAGTVGYFVNKYTTHMHSAGFSGDWKISEKLKLSSEYNLSVGSVLFGQFNGVSVANVTGTYQNVTNYPDIDSRMDDIRVTAAYQFTDNIEGALLYRYSMFNNNDWQNVPLPVIPTTNGGSAISIVNAGYGAPNYNVSTVGMTLRVKL</sequence>
<name>A0A846MWG2_9PROT</name>
<evidence type="ECO:0000256" key="4">
    <source>
        <dbReference type="SAM" id="SignalP"/>
    </source>
</evidence>